<protein>
    <recommendedName>
        <fullName evidence="3">Cell division inhibitor SulA</fullName>
    </recommendedName>
</protein>
<gene>
    <name evidence="1" type="ORF">JQC93_05565</name>
</gene>
<dbReference type="Gene3D" id="3.40.50.300">
    <property type="entry name" value="P-loop containing nucleotide triphosphate hydrolases"/>
    <property type="match status" value="1"/>
</dbReference>
<organism evidence="1 2">
    <name type="scientific">Vibrio ulleungensis</name>
    <dbReference type="NCBI Taxonomy" id="2807619"/>
    <lineage>
        <taxon>Bacteria</taxon>
        <taxon>Pseudomonadati</taxon>
        <taxon>Pseudomonadota</taxon>
        <taxon>Gammaproteobacteria</taxon>
        <taxon>Vibrionales</taxon>
        <taxon>Vibrionaceae</taxon>
        <taxon>Vibrio</taxon>
    </lineage>
</organism>
<sequence>MNYTQSSAAENSFSVSVNPRNSFIASSPAKSQRSADHIASQLALASRQSKWILFTGQCPKPDFKWLSQRNVDCSKVVYLKNSDHNEQIKVIMDGILSGNASAIVATSAIDSISQQQLTQLAKDNHCALHFVDVSSAQQLH</sequence>
<evidence type="ECO:0000313" key="1">
    <source>
        <dbReference type="EMBL" id="MBM7035870.1"/>
    </source>
</evidence>
<proteinExistence type="predicted"/>
<accession>A0ABS2HE58</accession>
<dbReference type="Proteomes" id="UP000809621">
    <property type="component" value="Unassembled WGS sequence"/>
</dbReference>
<evidence type="ECO:0008006" key="3">
    <source>
        <dbReference type="Google" id="ProtNLM"/>
    </source>
</evidence>
<comment type="caution">
    <text evidence="1">The sequence shown here is derived from an EMBL/GenBank/DDBJ whole genome shotgun (WGS) entry which is preliminary data.</text>
</comment>
<dbReference type="EMBL" id="JAFEUM010000002">
    <property type="protein sequence ID" value="MBM7035870.1"/>
    <property type="molecule type" value="Genomic_DNA"/>
</dbReference>
<dbReference type="SUPFAM" id="SSF52540">
    <property type="entry name" value="P-loop containing nucleoside triphosphate hydrolases"/>
    <property type="match status" value="1"/>
</dbReference>
<name>A0ABS2HE58_9VIBR</name>
<dbReference type="RefSeq" id="WP_205157491.1">
    <property type="nucleotide sequence ID" value="NZ_JAFEUM010000002.1"/>
</dbReference>
<dbReference type="InterPro" id="IPR027417">
    <property type="entry name" value="P-loop_NTPase"/>
</dbReference>
<reference evidence="1 2" key="1">
    <citation type="submission" date="2021-02" db="EMBL/GenBank/DDBJ databases">
        <authorList>
            <person name="Park J.-S."/>
        </authorList>
    </citation>
    <scope>NUCLEOTIDE SEQUENCE [LARGE SCALE GENOMIC DNA]</scope>
    <source>
        <strain evidence="1 2">188UL20-2</strain>
    </source>
</reference>
<keyword evidence="2" id="KW-1185">Reference proteome</keyword>
<evidence type="ECO:0000313" key="2">
    <source>
        <dbReference type="Proteomes" id="UP000809621"/>
    </source>
</evidence>